<reference evidence="2" key="1">
    <citation type="journal article" date="2022" name="Biotechnol. Bioprocess Eng.">
        <title>Pan-genome Analysis Reveals Comparative Genomic Features of Central Metabolic Pathways in Methylorubrum extorquens.</title>
        <authorList>
            <person name="Lee G.M."/>
            <person name="Scott-Nevros Z.K."/>
            <person name="Lee S.-M."/>
            <person name="Kim D."/>
        </authorList>
    </citation>
    <scope>NUCLEOTIDE SEQUENCE</scope>
    <source>
        <strain evidence="2">ATCC 55366</strain>
    </source>
</reference>
<dbReference type="Pfam" id="PF07238">
    <property type="entry name" value="PilZ"/>
    <property type="match status" value="1"/>
</dbReference>
<dbReference type="SUPFAM" id="SSF141371">
    <property type="entry name" value="PilZ domain-like"/>
    <property type="match status" value="1"/>
</dbReference>
<organism evidence="2 3">
    <name type="scientific">Methylorubrum extorquens</name>
    <name type="common">Methylobacterium dichloromethanicum</name>
    <name type="synonym">Methylobacterium extorquens</name>
    <dbReference type="NCBI Taxonomy" id="408"/>
    <lineage>
        <taxon>Bacteria</taxon>
        <taxon>Pseudomonadati</taxon>
        <taxon>Pseudomonadota</taxon>
        <taxon>Alphaproteobacteria</taxon>
        <taxon>Hyphomicrobiales</taxon>
        <taxon>Methylobacteriaceae</taxon>
        <taxon>Methylorubrum</taxon>
    </lineage>
</organism>
<dbReference type="RefSeq" id="WP_283535615.1">
    <property type="nucleotide sequence ID" value="NZ_CP073633.1"/>
</dbReference>
<sequence length="82" mass="9125">MTYFEDRRSEPRIRVNERGLVTLDEHTSAGCFVHDISTGGVKITLLDAKAVPDTFVLSAPDLGVKVCNVVWRTDEMIGAKFE</sequence>
<evidence type="ECO:0000313" key="3">
    <source>
        <dbReference type="Proteomes" id="UP001223720"/>
    </source>
</evidence>
<accession>A0AAX3WH77</accession>
<dbReference type="EMBL" id="CP073633">
    <property type="protein sequence ID" value="WHQ70037.1"/>
    <property type="molecule type" value="Genomic_DNA"/>
</dbReference>
<evidence type="ECO:0000313" key="2">
    <source>
        <dbReference type="EMBL" id="WHQ70037.1"/>
    </source>
</evidence>
<feature type="domain" description="PilZ" evidence="1">
    <location>
        <begin position="6"/>
        <end position="81"/>
    </location>
</feature>
<dbReference type="GO" id="GO:0035438">
    <property type="term" value="F:cyclic-di-GMP binding"/>
    <property type="evidence" value="ECO:0007669"/>
    <property type="project" value="InterPro"/>
</dbReference>
<evidence type="ECO:0000259" key="1">
    <source>
        <dbReference type="Pfam" id="PF07238"/>
    </source>
</evidence>
<dbReference type="Gene3D" id="2.40.10.220">
    <property type="entry name" value="predicted glycosyltransferase like domains"/>
    <property type="match status" value="1"/>
</dbReference>
<dbReference type="Proteomes" id="UP001223720">
    <property type="component" value="Chromosome"/>
</dbReference>
<protein>
    <submittedName>
        <fullName evidence="2">PilZ domain-containing protein</fullName>
    </submittedName>
</protein>
<proteinExistence type="predicted"/>
<dbReference type="AlphaFoldDB" id="A0AAX3WH77"/>
<gene>
    <name evidence="2" type="ORF">KEC54_27635</name>
</gene>
<name>A0AAX3WH77_METEX</name>
<dbReference type="InterPro" id="IPR009875">
    <property type="entry name" value="PilZ_domain"/>
</dbReference>